<feature type="region of interest" description="Disordered" evidence="1">
    <location>
        <begin position="33"/>
        <end position="92"/>
    </location>
</feature>
<evidence type="ECO:0000313" key="2">
    <source>
        <dbReference type="EMBL" id="KAH7349962.1"/>
    </source>
</evidence>
<accession>A0A8K0TCK4</accession>
<organism evidence="2 3">
    <name type="scientific">Plectosphaerella cucumerina</name>
    <dbReference type="NCBI Taxonomy" id="40658"/>
    <lineage>
        <taxon>Eukaryota</taxon>
        <taxon>Fungi</taxon>
        <taxon>Dikarya</taxon>
        <taxon>Ascomycota</taxon>
        <taxon>Pezizomycotina</taxon>
        <taxon>Sordariomycetes</taxon>
        <taxon>Hypocreomycetidae</taxon>
        <taxon>Glomerellales</taxon>
        <taxon>Plectosphaerellaceae</taxon>
        <taxon>Plectosphaerella</taxon>
    </lineage>
</organism>
<dbReference type="AlphaFoldDB" id="A0A8K0TCK4"/>
<proteinExistence type="predicted"/>
<sequence length="269" mass="29777">MPHHPNEHPRQPRGKADCGHECRMKHRITICQHTQLAPRNQGSGAGYAQRSTKHPTMSPHQAHPSPTSIRRRARDRRSNAPGSLSLHQPPHASPVAEVDAALSLLQCALIIIRRSSQVMPGKYPERAFSCAWSTIMPQRTATGATSPGGQPWWRGAEMAKIEKSDLWVEKSPITPTSGLRRLICTKPDREHPGVGCPKRLGRVWLAGAAPHWHVDPRCSVREAKAVWRLPPPRVLFLETLATVQRFSPLDQKTGSSIFLSCSTPANSMT</sequence>
<evidence type="ECO:0000256" key="1">
    <source>
        <dbReference type="SAM" id="MobiDB-lite"/>
    </source>
</evidence>
<dbReference type="EMBL" id="JAGPXD010000006">
    <property type="protein sequence ID" value="KAH7349962.1"/>
    <property type="molecule type" value="Genomic_DNA"/>
</dbReference>
<feature type="compositionally biased region" description="Polar residues" evidence="1">
    <location>
        <begin position="33"/>
        <end position="42"/>
    </location>
</feature>
<comment type="caution">
    <text evidence="2">The sequence shown here is derived from an EMBL/GenBank/DDBJ whole genome shotgun (WGS) entry which is preliminary data.</text>
</comment>
<feature type="compositionally biased region" description="Polar residues" evidence="1">
    <location>
        <begin position="54"/>
        <end position="68"/>
    </location>
</feature>
<dbReference type="Proteomes" id="UP000813385">
    <property type="component" value="Unassembled WGS sequence"/>
</dbReference>
<name>A0A8K0TCK4_9PEZI</name>
<protein>
    <submittedName>
        <fullName evidence="2">Uncharacterized protein</fullName>
    </submittedName>
</protein>
<reference evidence="2" key="1">
    <citation type="journal article" date="2021" name="Nat. Commun.">
        <title>Genetic determinants of endophytism in the Arabidopsis root mycobiome.</title>
        <authorList>
            <person name="Mesny F."/>
            <person name="Miyauchi S."/>
            <person name="Thiergart T."/>
            <person name="Pickel B."/>
            <person name="Atanasova L."/>
            <person name="Karlsson M."/>
            <person name="Huettel B."/>
            <person name="Barry K.W."/>
            <person name="Haridas S."/>
            <person name="Chen C."/>
            <person name="Bauer D."/>
            <person name="Andreopoulos W."/>
            <person name="Pangilinan J."/>
            <person name="LaButti K."/>
            <person name="Riley R."/>
            <person name="Lipzen A."/>
            <person name="Clum A."/>
            <person name="Drula E."/>
            <person name="Henrissat B."/>
            <person name="Kohler A."/>
            <person name="Grigoriev I.V."/>
            <person name="Martin F.M."/>
            <person name="Hacquard S."/>
        </authorList>
    </citation>
    <scope>NUCLEOTIDE SEQUENCE</scope>
    <source>
        <strain evidence="2">MPI-CAGE-AT-0016</strain>
    </source>
</reference>
<keyword evidence="3" id="KW-1185">Reference proteome</keyword>
<evidence type="ECO:0000313" key="3">
    <source>
        <dbReference type="Proteomes" id="UP000813385"/>
    </source>
</evidence>
<gene>
    <name evidence="2" type="ORF">B0T11DRAFT_136289</name>
</gene>